<reference evidence="3" key="3">
    <citation type="submission" date="2015-04" db="UniProtKB">
        <authorList>
            <consortium name="EnsemblPlants"/>
        </authorList>
    </citation>
    <scope>IDENTIFICATION</scope>
    <source>
        <strain evidence="3">cv. Jemalong A17</strain>
    </source>
</reference>
<reference evidence="2 4" key="2">
    <citation type="journal article" date="2014" name="BMC Genomics">
        <title>An improved genome release (version Mt4.0) for the model legume Medicago truncatula.</title>
        <authorList>
            <person name="Tang H."/>
            <person name="Krishnakumar V."/>
            <person name="Bidwell S."/>
            <person name="Rosen B."/>
            <person name="Chan A."/>
            <person name="Zhou S."/>
            <person name="Gentzbittel L."/>
            <person name="Childs K.L."/>
            <person name="Yandell M."/>
            <person name="Gundlach H."/>
            <person name="Mayer K.F."/>
            <person name="Schwartz D.C."/>
            <person name="Town C.D."/>
        </authorList>
    </citation>
    <scope>GENOME REANNOTATION</scope>
    <source>
        <strain evidence="2">A17</strain>
        <strain evidence="3 4">cv. Jemalong A17</strain>
    </source>
</reference>
<dbReference type="SUPFAM" id="SSF48452">
    <property type="entry name" value="TPR-like"/>
    <property type="match status" value="1"/>
</dbReference>
<evidence type="ECO:0000256" key="1">
    <source>
        <dbReference type="SAM" id="Phobius"/>
    </source>
</evidence>
<dbReference type="PANTHER" id="PTHR47868">
    <property type="entry name" value="OS05G0457700 PROTEIN"/>
    <property type="match status" value="1"/>
</dbReference>
<keyword evidence="1" id="KW-1133">Transmembrane helix</keyword>
<keyword evidence="4" id="KW-1185">Reference proteome</keyword>
<evidence type="ECO:0000313" key="2">
    <source>
        <dbReference type="EMBL" id="KEH26115.1"/>
    </source>
</evidence>
<name>A0A072UJU7_MEDTR</name>
<protein>
    <submittedName>
        <fullName evidence="2">Transmembrane protein, putative</fullName>
    </submittedName>
</protein>
<keyword evidence="1" id="KW-0472">Membrane</keyword>
<dbReference type="Gene3D" id="1.25.40.10">
    <property type="entry name" value="Tetratricopeptide repeat domain"/>
    <property type="match status" value="1"/>
</dbReference>
<sequence>MVKSFYSGVVLHKSLAVVDVVRLSEYALTEARSEKSVGSYGIGFLVLKHCLTTELTEGNDPKHENSKGIALLAMSTLFCERGDYVDAIEKLNGVQELSNSWESEVNPFEPLLLFTAFARVLFLFLVRIFFSVSWFLVVVAAYEAQAGLHLELEQDDMASAVADKCIELVENEKTEDFEALKIRARAIKGLVELVKGDIKSAEPFFNKSLRTKLCYGTAALSYAEFQQTRQNYSMAKEIYKNVLEGATELKERGNIYLGGGNMNIDGLRLQAMFAIGQLESHLGRLFANGTDYGKSAELNLKVHTALSLSLVVAYCEKHPKLAVVLTNRALMYKRFMEKEHSLMVQEGIYREVSEMLKFPPPETESEGAAAKPPVKRNDMVALASGGYAEVLSFQEDRQHEGVEMKKLSDSLWKNKRMSLDDFLGNTEASIGTVVDARICRLL</sequence>
<evidence type="ECO:0000313" key="3">
    <source>
        <dbReference type="EnsemblPlants" id="KEH26115"/>
    </source>
</evidence>
<dbReference type="Proteomes" id="UP000002051">
    <property type="component" value="Chromosome 6"/>
</dbReference>
<evidence type="ECO:0000313" key="4">
    <source>
        <dbReference type="Proteomes" id="UP000002051"/>
    </source>
</evidence>
<dbReference type="STRING" id="3880.A0A072UJU7"/>
<dbReference type="HOGENOM" id="CLU_052752_0_0_1"/>
<reference evidence="2 4" key="1">
    <citation type="journal article" date="2011" name="Nature">
        <title>The Medicago genome provides insight into the evolution of rhizobial symbioses.</title>
        <authorList>
            <person name="Young N.D."/>
            <person name="Debelle F."/>
            <person name="Oldroyd G.E."/>
            <person name="Geurts R."/>
            <person name="Cannon S.B."/>
            <person name="Udvardi M.K."/>
            <person name="Benedito V.A."/>
            <person name="Mayer K.F."/>
            <person name="Gouzy J."/>
            <person name="Schoof H."/>
            <person name="Van de Peer Y."/>
            <person name="Proost S."/>
            <person name="Cook D.R."/>
            <person name="Meyers B.C."/>
            <person name="Spannagl M."/>
            <person name="Cheung F."/>
            <person name="De Mita S."/>
            <person name="Krishnakumar V."/>
            <person name="Gundlach H."/>
            <person name="Zhou S."/>
            <person name="Mudge J."/>
            <person name="Bharti A.K."/>
            <person name="Murray J.D."/>
            <person name="Naoumkina M.A."/>
            <person name="Rosen B."/>
            <person name="Silverstein K.A."/>
            <person name="Tang H."/>
            <person name="Rombauts S."/>
            <person name="Zhao P.X."/>
            <person name="Zhou P."/>
            <person name="Barbe V."/>
            <person name="Bardou P."/>
            <person name="Bechner M."/>
            <person name="Bellec A."/>
            <person name="Berger A."/>
            <person name="Berges H."/>
            <person name="Bidwell S."/>
            <person name="Bisseling T."/>
            <person name="Choisne N."/>
            <person name="Couloux A."/>
            <person name="Denny R."/>
            <person name="Deshpande S."/>
            <person name="Dai X."/>
            <person name="Doyle J.J."/>
            <person name="Dudez A.M."/>
            <person name="Farmer A.D."/>
            <person name="Fouteau S."/>
            <person name="Franken C."/>
            <person name="Gibelin C."/>
            <person name="Gish J."/>
            <person name="Goldstein S."/>
            <person name="Gonzalez A.J."/>
            <person name="Green P.J."/>
            <person name="Hallab A."/>
            <person name="Hartog M."/>
            <person name="Hua A."/>
            <person name="Humphray S.J."/>
            <person name="Jeong D.H."/>
            <person name="Jing Y."/>
            <person name="Jocker A."/>
            <person name="Kenton S.M."/>
            <person name="Kim D.J."/>
            <person name="Klee K."/>
            <person name="Lai H."/>
            <person name="Lang C."/>
            <person name="Lin S."/>
            <person name="Macmil S.L."/>
            <person name="Magdelenat G."/>
            <person name="Matthews L."/>
            <person name="McCorrison J."/>
            <person name="Monaghan E.L."/>
            <person name="Mun J.H."/>
            <person name="Najar F.Z."/>
            <person name="Nicholson C."/>
            <person name="Noirot C."/>
            <person name="O'Bleness M."/>
            <person name="Paule C.R."/>
            <person name="Poulain J."/>
            <person name="Prion F."/>
            <person name="Qin B."/>
            <person name="Qu C."/>
            <person name="Retzel E.F."/>
            <person name="Riddle C."/>
            <person name="Sallet E."/>
            <person name="Samain S."/>
            <person name="Samson N."/>
            <person name="Sanders I."/>
            <person name="Saurat O."/>
            <person name="Scarpelli C."/>
            <person name="Schiex T."/>
            <person name="Segurens B."/>
            <person name="Severin A.J."/>
            <person name="Sherrier D.J."/>
            <person name="Shi R."/>
            <person name="Sims S."/>
            <person name="Singer S.R."/>
            <person name="Sinharoy S."/>
            <person name="Sterck L."/>
            <person name="Viollet A."/>
            <person name="Wang B.B."/>
            <person name="Wang K."/>
            <person name="Wang M."/>
            <person name="Wang X."/>
            <person name="Warfsmann J."/>
            <person name="Weissenbach J."/>
            <person name="White D.D."/>
            <person name="White J.D."/>
            <person name="Wiley G.B."/>
            <person name="Wincker P."/>
            <person name="Xing Y."/>
            <person name="Yang L."/>
            <person name="Yao Z."/>
            <person name="Ying F."/>
            <person name="Zhai J."/>
            <person name="Zhou L."/>
            <person name="Zuber A."/>
            <person name="Denarie J."/>
            <person name="Dixon R.A."/>
            <person name="May G.D."/>
            <person name="Schwartz D.C."/>
            <person name="Rogers J."/>
            <person name="Quetier F."/>
            <person name="Town C.D."/>
            <person name="Roe B.A."/>
        </authorList>
    </citation>
    <scope>NUCLEOTIDE SEQUENCE [LARGE SCALE GENOMIC DNA]</scope>
    <source>
        <strain evidence="2">A17</strain>
        <strain evidence="3 4">cv. Jemalong A17</strain>
    </source>
</reference>
<gene>
    <name evidence="2" type="ordered locus">MTR_6g445490</name>
</gene>
<dbReference type="InterPro" id="IPR011990">
    <property type="entry name" value="TPR-like_helical_dom_sf"/>
</dbReference>
<dbReference type="PANTHER" id="PTHR47868:SF2">
    <property type="entry name" value="OS05G0457700 PROTEIN"/>
    <property type="match status" value="1"/>
</dbReference>
<dbReference type="EMBL" id="CM001222">
    <property type="protein sequence ID" value="KEH26115.1"/>
    <property type="molecule type" value="Genomic_DNA"/>
</dbReference>
<organism evidence="2 4">
    <name type="scientific">Medicago truncatula</name>
    <name type="common">Barrel medic</name>
    <name type="synonym">Medicago tribuloides</name>
    <dbReference type="NCBI Taxonomy" id="3880"/>
    <lineage>
        <taxon>Eukaryota</taxon>
        <taxon>Viridiplantae</taxon>
        <taxon>Streptophyta</taxon>
        <taxon>Embryophyta</taxon>
        <taxon>Tracheophyta</taxon>
        <taxon>Spermatophyta</taxon>
        <taxon>Magnoliopsida</taxon>
        <taxon>eudicotyledons</taxon>
        <taxon>Gunneridae</taxon>
        <taxon>Pentapetalae</taxon>
        <taxon>rosids</taxon>
        <taxon>fabids</taxon>
        <taxon>Fabales</taxon>
        <taxon>Fabaceae</taxon>
        <taxon>Papilionoideae</taxon>
        <taxon>50 kb inversion clade</taxon>
        <taxon>NPAAA clade</taxon>
        <taxon>Hologalegina</taxon>
        <taxon>IRL clade</taxon>
        <taxon>Trifolieae</taxon>
        <taxon>Medicago</taxon>
    </lineage>
</organism>
<keyword evidence="1 2" id="KW-0812">Transmembrane</keyword>
<dbReference type="EnsemblPlants" id="KEH26115">
    <property type="protein sequence ID" value="KEH26115"/>
    <property type="gene ID" value="MTR_6g445490"/>
</dbReference>
<dbReference type="GO" id="GO:0005739">
    <property type="term" value="C:mitochondrion"/>
    <property type="evidence" value="ECO:0000318"/>
    <property type="project" value="GO_Central"/>
</dbReference>
<feature type="transmembrane region" description="Helical" evidence="1">
    <location>
        <begin position="120"/>
        <end position="142"/>
    </location>
</feature>
<dbReference type="AlphaFoldDB" id="A0A072UJU7"/>
<proteinExistence type="predicted"/>
<accession>A0A072UJU7</accession>